<protein>
    <recommendedName>
        <fullName evidence="1">EAL domain-containing protein</fullName>
    </recommendedName>
</protein>
<dbReference type="InterPro" id="IPR001633">
    <property type="entry name" value="EAL_dom"/>
</dbReference>
<gene>
    <name evidence="2" type="ORF">P8V03_14880</name>
</gene>
<reference evidence="2 3" key="1">
    <citation type="submission" date="2023-04" db="EMBL/GenBank/DDBJ databases">
        <title>Clostridium tannerae sp. nov., isolated from the fecal material of an alpaca.</title>
        <authorList>
            <person name="Miller S."/>
            <person name="Hendry M."/>
            <person name="King J."/>
            <person name="Sankaranarayanan K."/>
            <person name="Lawson P.A."/>
        </authorList>
    </citation>
    <scope>NUCLEOTIDE SEQUENCE [LARGE SCALE GENOMIC DNA]</scope>
    <source>
        <strain evidence="2 3">A1-XYC3</strain>
    </source>
</reference>
<dbReference type="PROSITE" id="PS50883">
    <property type="entry name" value="EAL"/>
    <property type="match status" value="1"/>
</dbReference>
<accession>A0ABU4JWW7</accession>
<evidence type="ECO:0000313" key="3">
    <source>
        <dbReference type="Proteomes" id="UP001281656"/>
    </source>
</evidence>
<evidence type="ECO:0000313" key="2">
    <source>
        <dbReference type="EMBL" id="MDW8802431.1"/>
    </source>
</evidence>
<dbReference type="RefSeq" id="WP_261670413.1">
    <property type="nucleotide sequence ID" value="NZ_JARUJP010000020.1"/>
</dbReference>
<feature type="domain" description="EAL" evidence="1">
    <location>
        <begin position="1"/>
        <end position="62"/>
    </location>
</feature>
<proteinExistence type="predicted"/>
<dbReference type="Proteomes" id="UP001281656">
    <property type="component" value="Unassembled WGS sequence"/>
</dbReference>
<dbReference type="EMBL" id="JARUJP010000020">
    <property type="protein sequence ID" value="MDW8802431.1"/>
    <property type="molecule type" value="Genomic_DNA"/>
</dbReference>
<comment type="caution">
    <text evidence="2">The sequence shown here is derived from an EMBL/GenBank/DDBJ whole genome shotgun (WGS) entry which is preliminary data.</text>
</comment>
<name>A0ABU4JWW7_9CLOT</name>
<organism evidence="2 3">
    <name type="scientific">Clostridium tanneri</name>
    <dbReference type="NCBI Taxonomy" id="3037988"/>
    <lineage>
        <taxon>Bacteria</taxon>
        <taxon>Bacillati</taxon>
        <taxon>Bacillota</taxon>
        <taxon>Clostridia</taxon>
        <taxon>Eubacteriales</taxon>
        <taxon>Clostridiaceae</taxon>
        <taxon>Clostridium</taxon>
    </lineage>
</organism>
<sequence>MKENNLKLAQQDIDEALSTIEYMEKSLNNENLPKDVLKEKFMFLAEKVSQLETILKEEGILE</sequence>
<keyword evidence="3" id="KW-1185">Reference proteome</keyword>
<evidence type="ECO:0000259" key="1">
    <source>
        <dbReference type="PROSITE" id="PS50883"/>
    </source>
</evidence>